<evidence type="ECO:0000313" key="2">
    <source>
        <dbReference type="Proteomes" id="UP000309061"/>
    </source>
</evidence>
<dbReference type="AlphaFoldDB" id="A0A6B8KKI7"/>
<proteinExistence type="predicted"/>
<dbReference type="RefSeq" id="WP_136497862.1">
    <property type="nucleotide sequence ID" value="NZ_CP046052.1"/>
</dbReference>
<accession>A0A6B8KKI7</accession>
<reference evidence="1 2" key="1">
    <citation type="submission" date="2019-11" db="EMBL/GenBank/DDBJ databases">
        <title>The genome sequence of Methylocystis heyeri.</title>
        <authorList>
            <person name="Oshkin I.Y."/>
            <person name="Miroshnikov K."/>
            <person name="Dedysh S.N."/>
        </authorList>
    </citation>
    <scope>NUCLEOTIDE SEQUENCE [LARGE SCALE GENOMIC DNA]</scope>
    <source>
        <strain evidence="1 2">H2</strain>
    </source>
</reference>
<keyword evidence="2" id="KW-1185">Reference proteome</keyword>
<name>A0A6B8KKI7_9HYPH</name>
<evidence type="ECO:0000313" key="1">
    <source>
        <dbReference type="EMBL" id="QGM47190.1"/>
    </source>
</evidence>
<dbReference type="Proteomes" id="UP000309061">
    <property type="component" value="Chromosome"/>
</dbReference>
<dbReference type="EMBL" id="CP046052">
    <property type="protein sequence ID" value="QGM47190.1"/>
    <property type="molecule type" value="Genomic_DNA"/>
</dbReference>
<organism evidence="1 2">
    <name type="scientific">Methylocystis heyeri</name>
    <dbReference type="NCBI Taxonomy" id="391905"/>
    <lineage>
        <taxon>Bacteria</taxon>
        <taxon>Pseudomonadati</taxon>
        <taxon>Pseudomonadota</taxon>
        <taxon>Alphaproteobacteria</taxon>
        <taxon>Hyphomicrobiales</taxon>
        <taxon>Methylocystaceae</taxon>
        <taxon>Methylocystis</taxon>
    </lineage>
</organism>
<dbReference type="OrthoDB" id="1491711at2"/>
<dbReference type="KEGG" id="mhey:H2LOC_016645"/>
<evidence type="ECO:0008006" key="3">
    <source>
        <dbReference type="Google" id="ProtNLM"/>
    </source>
</evidence>
<gene>
    <name evidence="1" type="ORF">H2LOC_016645</name>
</gene>
<protein>
    <recommendedName>
        <fullName evidence="3">Nucleotide modification associated domain-containing protein</fullName>
    </recommendedName>
</protein>
<sequence length="195" mass="21707">MMIGKIFITSSGYDPQLGKHVKDPYLGPKASLGACRPDIRRRVKEGDHLFVISGKLPNVRQFVMGGFEVAQKIDAVQAYEQFPDQRLRMRDDGQLTGNVIVDGSGAQHELDTHDPATFGKRTPNYIVGTDCISLVDPTEIALGREQTLDVLREIFKKNGGSPFEIVGHYGSNLTEVQVLELRKWLRSLRKVTKAA</sequence>